<reference evidence="1 2" key="1">
    <citation type="journal article" date="2021" name="Elife">
        <title>Chloroplast acquisition without the gene transfer in kleptoplastic sea slugs, Plakobranchus ocellatus.</title>
        <authorList>
            <person name="Maeda T."/>
            <person name="Takahashi S."/>
            <person name="Yoshida T."/>
            <person name="Shimamura S."/>
            <person name="Takaki Y."/>
            <person name="Nagai Y."/>
            <person name="Toyoda A."/>
            <person name="Suzuki Y."/>
            <person name="Arimoto A."/>
            <person name="Ishii H."/>
            <person name="Satoh N."/>
            <person name="Nishiyama T."/>
            <person name="Hasebe M."/>
            <person name="Maruyama T."/>
            <person name="Minagawa J."/>
            <person name="Obokata J."/>
            <person name="Shigenobu S."/>
        </authorList>
    </citation>
    <scope>NUCLEOTIDE SEQUENCE [LARGE SCALE GENOMIC DNA]</scope>
</reference>
<name>A0AAV3ZBA1_9GAST</name>
<dbReference type="AlphaFoldDB" id="A0AAV3ZBA1"/>
<evidence type="ECO:0000313" key="2">
    <source>
        <dbReference type="Proteomes" id="UP000735302"/>
    </source>
</evidence>
<dbReference type="Proteomes" id="UP000735302">
    <property type="component" value="Unassembled WGS sequence"/>
</dbReference>
<evidence type="ECO:0000313" key="1">
    <source>
        <dbReference type="EMBL" id="GFN92429.1"/>
    </source>
</evidence>
<comment type="caution">
    <text evidence="1">The sequence shown here is derived from an EMBL/GenBank/DDBJ whole genome shotgun (WGS) entry which is preliminary data.</text>
</comment>
<protein>
    <submittedName>
        <fullName evidence="1">Uncharacterized protein</fullName>
    </submittedName>
</protein>
<dbReference type="EMBL" id="BLXT01002238">
    <property type="protein sequence ID" value="GFN92429.1"/>
    <property type="molecule type" value="Genomic_DNA"/>
</dbReference>
<accession>A0AAV3ZBA1</accession>
<sequence length="146" mass="15950">MFGQRISILKVSLYAVLQPETFLGCTPIAAANPDTGEDSWVKSWVTKDSFTGLLVDLVDRSTSSNSTLRPPSTEYVPNGNDSPADSLSACVTCGRSLAKKAAYIMAVDVRGWRLVLIQFPQPHPVKLLLPWSLQLVPIRQISLLPP</sequence>
<gene>
    <name evidence="1" type="ORF">PoB_001893500</name>
</gene>
<keyword evidence="2" id="KW-1185">Reference proteome</keyword>
<proteinExistence type="predicted"/>
<organism evidence="1 2">
    <name type="scientific">Plakobranchus ocellatus</name>
    <dbReference type="NCBI Taxonomy" id="259542"/>
    <lineage>
        <taxon>Eukaryota</taxon>
        <taxon>Metazoa</taxon>
        <taxon>Spiralia</taxon>
        <taxon>Lophotrochozoa</taxon>
        <taxon>Mollusca</taxon>
        <taxon>Gastropoda</taxon>
        <taxon>Heterobranchia</taxon>
        <taxon>Euthyneura</taxon>
        <taxon>Panpulmonata</taxon>
        <taxon>Sacoglossa</taxon>
        <taxon>Placobranchoidea</taxon>
        <taxon>Plakobranchidae</taxon>
        <taxon>Plakobranchus</taxon>
    </lineage>
</organism>